<accession>A0ABN8T1C4</accession>
<dbReference type="Proteomes" id="UP001159427">
    <property type="component" value="Unassembled WGS sequence"/>
</dbReference>
<dbReference type="PANTHER" id="PTHR34762:SF1">
    <property type="entry name" value="SMALL VASOHIBIN-BINDING PROTEIN"/>
    <property type="match status" value="1"/>
</dbReference>
<dbReference type="Pfam" id="PF15674">
    <property type="entry name" value="CCDC23"/>
    <property type="match status" value="1"/>
</dbReference>
<feature type="compositionally biased region" description="Basic residues" evidence="10">
    <location>
        <begin position="238"/>
        <end position="258"/>
    </location>
</feature>
<proteinExistence type="inferred from homology"/>
<dbReference type="PANTHER" id="PTHR34762">
    <property type="entry name" value="SMALL VASOHIBIN-BINDING PROTEIN"/>
    <property type="match status" value="1"/>
</dbReference>
<keyword evidence="7 9" id="KW-0175">Coiled coil</keyword>
<evidence type="ECO:0000256" key="5">
    <source>
        <dbReference type="ARBA" id="ARBA00022490"/>
    </source>
</evidence>
<evidence type="ECO:0000256" key="2">
    <source>
        <dbReference type="ARBA" id="ARBA00004613"/>
    </source>
</evidence>
<protein>
    <recommendedName>
        <fullName evidence="4">Small vasohibin-binding protein</fullName>
    </recommendedName>
</protein>
<evidence type="ECO:0000256" key="8">
    <source>
        <dbReference type="ARBA" id="ARBA00023212"/>
    </source>
</evidence>
<evidence type="ECO:0000256" key="9">
    <source>
        <dbReference type="SAM" id="Coils"/>
    </source>
</evidence>
<feature type="compositionally biased region" description="Polar residues" evidence="10">
    <location>
        <begin position="214"/>
        <end position="224"/>
    </location>
</feature>
<reference evidence="11 12" key="1">
    <citation type="submission" date="2022-05" db="EMBL/GenBank/DDBJ databases">
        <authorList>
            <consortium name="Genoscope - CEA"/>
            <person name="William W."/>
        </authorList>
    </citation>
    <scope>NUCLEOTIDE SEQUENCE [LARGE SCALE GENOMIC DNA]</scope>
</reference>
<name>A0ABN8T1C4_9CNID</name>
<feature type="compositionally biased region" description="Polar residues" evidence="10">
    <location>
        <begin position="337"/>
        <end position="354"/>
    </location>
</feature>
<keyword evidence="8" id="KW-0206">Cytoskeleton</keyword>
<gene>
    <name evidence="11" type="ORF">PEVE_00034351</name>
</gene>
<dbReference type="EMBL" id="CALNXI010005195">
    <property type="protein sequence ID" value="CAH3197126.1"/>
    <property type="molecule type" value="Genomic_DNA"/>
</dbReference>
<evidence type="ECO:0000256" key="10">
    <source>
        <dbReference type="SAM" id="MobiDB-lite"/>
    </source>
</evidence>
<feature type="region of interest" description="Disordered" evidence="10">
    <location>
        <begin position="329"/>
        <end position="380"/>
    </location>
</feature>
<feature type="coiled-coil region" evidence="9">
    <location>
        <begin position="442"/>
        <end position="490"/>
    </location>
</feature>
<evidence type="ECO:0000256" key="1">
    <source>
        <dbReference type="ARBA" id="ARBA00004245"/>
    </source>
</evidence>
<sequence length="497" mass="56441">MIPLDSATAILPRMPTGRALAAEFPLTIIKPPLLDTKCRSNSPAVSSPIYRLLQSRNLRRNSSASSVQSTLNNRIESTEFVTERVQVFELRDSSCQRSNVDSVSHQNQHQNTSTLRDNIVNQCPWFWSLTMKLSSVTLVMQLPEIITIVTQITIFVNPDPKLVHLFTAMWESFKENFTLRVGKRHGRGEGGVLFYELTPDLNDEDSRQQYNLTNLTPETQQADNSLVIENKPPEKSEKRNKKKSLKAKKTNKKRKNSPKKGVAVSGMFARLVGRGHTNEQEGQQANSDQKVKNGLHLQQTRDTSPNKYLSVQKLRAAYAPKKQEIKNNKATVLLPRVSNTSLTNDNTRSCTSSPRKQEQEQESISTAPYLSSPRKLLNSHDDNRVKKVYLSETHSGMITGIPCAPPSTPTVDELKKVEYIPSLTDVKSQRAVKSRLINLGNKLRAEEQKKKEKAMKEEQRRAYGAILQLKQRQRAEIYALNKVMTELENENFRKFME</sequence>
<evidence type="ECO:0000256" key="3">
    <source>
        <dbReference type="ARBA" id="ARBA00006072"/>
    </source>
</evidence>
<keyword evidence="12" id="KW-1185">Reference proteome</keyword>
<evidence type="ECO:0000256" key="4">
    <source>
        <dbReference type="ARBA" id="ARBA00018251"/>
    </source>
</evidence>
<comment type="caution">
    <text evidence="11">The sequence shown here is derived from an EMBL/GenBank/DDBJ whole genome shotgun (WGS) entry which is preliminary data.</text>
</comment>
<comment type="subcellular location">
    <subcellularLocation>
        <location evidence="1">Cytoplasm</location>
        <location evidence="1">Cytoskeleton</location>
    </subcellularLocation>
    <subcellularLocation>
        <location evidence="2">Secreted</location>
    </subcellularLocation>
</comment>
<dbReference type="InterPro" id="IPR031378">
    <property type="entry name" value="SVBP"/>
</dbReference>
<evidence type="ECO:0000313" key="12">
    <source>
        <dbReference type="Proteomes" id="UP001159427"/>
    </source>
</evidence>
<feature type="region of interest" description="Disordered" evidence="10">
    <location>
        <begin position="214"/>
        <end position="264"/>
    </location>
</feature>
<feature type="non-terminal residue" evidence="11">
    <location>
        <position position="497"/>
    </location>
</feature>
<comment type="similarity">
    <text evidence="3">Belongs to the SVBP family.</text>
</comment>
<evidence type="ECO:0000313" key="11">
    <source>
        <dbReference type="EMBL" id="CAH3197126.1"/>
    </source>
</evidence>
<organism evidence="11 12">
    <name type="scientific">Porites evermanni</name>
    <dbReference type="NCBI Taxonomy" id="104178"/>
    <lineage>
        <taxon>Eukaryota</taxon>
        <taxon>Metazoa</taxon>
        <taxon>Cnidaria</taxon>
        <taxon>Anthozoa</taxon>
        <taxon>Hexacorallia</taxon>
        <taxon>Scleractinia</taxon>
        <taxon>Fungiina</taxon>
        <taxon>Poritidae</taxon>
        <taxon>Porites</taxon>
    </lineage>
</organism>
<evidence type="ECO:0000256" key="7">
    <source>
        <dbReference type="ARBA" id="ARBA00023054"/>
    </source>
</evidence>
<keyword evidence="6" id="KW-0964">Secreted</keyword>
<keyword evidence="5" id="KW-0963">Cytoplasm</keyword>
<evidence type="ECO:0000256" key="6">
    <source>
        <dbReference type="ARBA" id="ARBA00022525"/>
    </source>
</evidence>